<comment type="caution">
    <text evidence="2">The sequence shown here is derived from an EMBL/GenBank/DDBJ whole genome shotgun (WGS) entry which is preliminary data.</text>
</comment>
<organism evidence="2 3">
    <name type="scientific">Perkinsus olseni</name>
    <name type="common">Perkinsus atlanticus</name>
    <dbReference type="NCBI Taxonomy" id="32597"/>
    <lineage>
        <taxon>Eukaryota</taxon>
        <taxon>Sar</taxon>
        <taxon>Alveolata</taxon>
        <taxon>Perkinsozoa</taxon>
        <taxon>Perkinsea</taxon>
        <taxon>Perkinsida</taxon>
        <taxon>Perkinsidae</taxon>
        <taxon>Perkinsus</taxon>
    </lineage>
</organism>
<gene>
    <name evidence="2" type="ORF">FOZ62_010982</name>
</gene>
<name>A0A7J6SBJ0_PEROL</name>
<dbReference type="AlphaFoldDB" id="A0A7J6SBJ0"/>
<keyword evidence="1" id="KW-0732">Signal</keyword>
<evidence type="ECO:0000256" key="1">
    <source>
        <dbReference type="SAM" id="SignalP"/>
    </source>
</evidence>
<dbReference type="Proteomes" id="UP000574390">
    <property type="component" value="Unassembled WGS sequence"/>
</dbReference>
<feature type="chain" id="PRO_5029776756" evidence="1">
    <location>
        <begin position="20"/>
        <end position="262"/>
    </location>
</feature>
<feature type="signal peptide" evidence="1">
    <location>
        <begin position="1"/>
        <end position="19"/>
    </location>
</feature>
<protein>
    <submittedName>
        <fullName evidence="2">Uncharacterized protein</fullName>
    </submittedName>
</protein>
<proteinExistence type="predicted"/>
<dbReference type="EMBL" id="JABANM010016142">
    <property type="protein sequence ID" value="KAF4729942.1"/>
    <property type="molecule type" value="Genomic_DNA"/>
</dbReference>
<evidence type="ECO:0000313" key="3">
    <source>
        <dbReference type="Proteomes" id="UP000574390"/>
    </source>
</evidence>
<evidence type="ECO:0000313" key="2">
    <source>
        <dbReference type="EMBL" id="KAF4729942.1"/>
    </source>
</evidence>
<reference evidence="2 3" key="1">
    <citation type="submission" date="2020-04" db="EMBL/GenBank/DDBJ databases">
        <title>Perkinsus olseni comparative genomics.</title>
        <authorList>
            <person name="Bogema D.R."/>
        </authorList>
    </citation>
    <scope>NUCLEOTIDE SEQUENCE [LARGE SCALE GENOMIC DNA]</scope>
    <source>
        <strain evidence="2">ATCC PRA-205</strain>
    </source>
</reference>
<accession>A0A7J6SBJ0</accession>
<sequence>MNFVSAWLLSAQVLTICTAPDVGRFRYQGPFFSLYYDVDEDKKVTHRVEVPKPKYDTRDIPTGQHYVRGPYALRKVTNFTYTIDFEASGITSAYWQQSVENFLRSTGVLESDETYYPGDLATLHYTGGDELFVNLGGEEIHLMRVGRRLVPGEYVYKESVPPYISISYKIYAGGLGGVMVESELRATSRFAHKLSRRESGLQYSYYAVESAGQGSLKQFLDQVWYVWPGKRVFPDDFSRVVVATENTIYVEVEGGRLALTKV</sequence>